<comment type="catalytic activity">
    <reaction evidence="12">
        <text>ATP + H2O = ADP + phosphate + H(+)</text>
        <dbReference type="Rhea" id="RHEA:13065"/>
        <dbReference type="ChEBI" id="CHEBI:15377"/>
        <dbReference type="ChEBI" id="CHEBI:15378"/>
        <dbReference type="ChEBI" id="CHEBI:30616"/>
        <dbReference type="ChEBI" id="CHEBI:43474"/>
        <dbReference type="ChEBI" id="CHEBI:456216"/>
    </reaction>
    <physiologicalReaction direction="left-to-right" evidence="12">
        <dbReference type="Rhea" id="RHEA:13066"/>
    </physiologicalReaction>
</comment>
<dbReference type="SUPFAM" id="SSF54585">
    <property type="entry name" value="Cdc48 domain 2-like"/>
    <property type="match status" value="1"/>
</dbReference>
<keyword evidence="8" id="KW-0653">Protein transport</keyword>
<dbReference type="PROSITE" id="PS00674">
    <property type="entry name" value="AAA"/>
    <property type="match status" value="1"/>
</dbReference>
<keyword evidence="4" id="KW-0962">Peroxisome biogenesis</keyword>
<dbReference type="InterPro" id="IPR003593">
    <property type="entry name" value="AAA+_ATPase"/>
</dbReference>
<proteinExistence type="inferred from homology"/>
<dbReference type="Proteomes" id="UP000030680">
    <property type="component" value="Unassembled WGS sequence"/>
</dbReference>
<dbReference type="Gene3D" id="3.10.330.10">
    <property type="match status" value="1"/>
</dbReference>
<evidence type="ECO:0000256" key="2">
    <source>
        <dbReference type="ARBA" id="ARBA00006914"/>
    </source>
</evidence>
<dbReference type="SMART" id="SM00382">
    <property type="entry name" value="AAA"/>
    <property type="match status" value="1"/>
</dbReference>
<evidence type="ECO:0000256" key="1">
    <source>
        <dbReference type="ARBA" id="ARBA00004370"/>
    </source>
</evidence>
<dbReference type="GO" id="GO:0016887">
    <property type="term" value="F:ATP hydrolysis activity"/>
    <property type="evidence" value="ECO:0007669"/>
    <property type="project" value="InterPro"/>
</dbReference>
<dbReference type="eggNOG" id="KOG0735">
    <property type="taxonomic scope" value="Eukaryota"/>
</dbReference>
<evidence type="ECO:0000256" key="6">
    <source>
        <dbReference type="ARBA" id="ARBA00022801"/>
    </source>
</evidence>
<dbReference type="Gene3D" id="3.40.50.300">
    <property type="entry name" value="P-loop containing nucleotide triphosphate hydrolases"/>
    <property type="match status" value="1"/>
</dbReference>
<keyword evidence="16" id="KW-1185">Reference proteome</keyword>
<dbReference type="InterPro" id="IPR027417">
    <property type="entry name" value="P-loop_NTPase"/>
</dbReference>
<evidence type="ECO:0000256" key="9">
    <source>
        <dbReference type="ARBA" id="ARBA00023136"/>
    </source>
</evidence>
<dbReference type="InterPro" id="IPR029067">
    <property type="entry name" value="CDC48_domain_2-like_sf"/>
</dbReference>
<dbReference type="Pfam" id="PF17862">
    <property type="entry name" value="AAA_lid_3"/>
    <property type="match status" value="1"/>
</dbReference>
<dbReference type="GO" id="GO:0005778">
    <property type="term" value="C:peroxisomal membrane"/>
    <property type="evidence" value="ECO:0007669"/>
    <property type="project" value="TreeGrafter"/>
</dbReference>
<dbReference type="Pfam" id="PF00004">
    <property type="entry name" value="AAA"/>
    <property type="match status" value="1"/>
</dbReference>
<sequence length="1037" mass="116831">MQLRVHISKEKDAETFVSLPRNLVAPLLNSKAVDLEPIVIPLKISWNVSQSFQGGLFSRSGDNNHSKGIRVAYVAWSGSSSSQLQTFEVGSLLAEVLQLEEDQIVQVEPVAPKDCQKATRVFLQTVSDEDWSLVALHRDYLEEVLLNQVRLVSLGQTIPIRLSGNTQVLLVVTDVLPRSACSLLEYDSILQVEPPSSLPLESHGSSDTKKTTTKGLNTRDSKSRSRIFRILYTYDERYYYGVLMHPKTAHTLQLGEGDFLQLTDSEAHVISRVSLDSSVPLSHVMLHFYQAVVVGFRNGSRAFALPVKEDKTRTPKSILLYTFMDNKGLDMNEEGSRQWLKDALSSIHSEHLLCTNRIWISNPHSQITAQALLCFDEHRLEEELPISKHDEPWHPKSDVEESPKSIKSSNDILQESNSYFSLVHYRLDIRSCQDVVIHRATLPSKWLSALEQMKLISKRVLYLDQMKVIGEAPQEILKCLYDHLSPIFSYYDPYVLQEHHLDTIAPPFDVKPACCHFFHCPSGYGSTFLVAKLERKFVQRLPNPVQVISLHLNIHAGEPWNQTCNRIRDTFTLAYRCRPSLIIFFDSQEMFCHSSQNSPEERDVCKESLEALVIEYIEACFYLGGIAILFVSKQPLINYPTKFLQAGLFAETFTLDSLTMEDKMAILKEELKDMQIESFVWEHLQGALDGCSIKDLQRLVRRLILFADTNCIITEEVVTKALNGFKPVAFMGQASSSHEEESEAKDFSQIGGLYQAKELIKDILELPLKYSKLFASAPIRLASGALIYGPPGCGKTLLVRAAAKQFHLRMITVKGPELLNKYIGASEAAVRSCFHRAASLAPCILFFDELESLAPQRGSDSTGVSDRVVNSLLAELDGVEPLQKGVFVIAATSRPDLVDSALLRPGRLDKWIQLDIPTMEERKEIFSILLNSLSEKIDLEYFARTTEGYTGADLRSIVSNAHLKRLKRNLHVNHVETEQEEDVVGDGIDQDLKDSLRESVASLSIQEREKYARIAKKMTRKDGSAMHGSHKARVALQ</sequence>
<evidence type="ECO:0000256" key="11">
    <source>
        <dbReference type="ARBA" id="ARBA00034532"/>
    </source>
</evidence>
<dbReference type="SUPFAM" id="SSF52540">
    <property type="entry name" value="P-loop containing nucleoside triphosphate hydrolases"/>
    <property type="match status" value="2"/>
</dbReference>
<dbReference type="Gramene" id="EME29368">
    <property type="protein sequence ID" value="EME29368"/>
    <property type="gene ID" value="Gasu_31970"/>
</dbReference>
<feature type="domain" description="AAA+ ATPase" evidence="14">
    <location>
        <begin position="781"/>
        <end position="918"/>
    </location>
</feature>
<dbReference type="AlphaFoldDB" id="M2Y0F0"/>
<comment type="similarity">
    <text evidence="2">Belongs to the AAA ATPase family.</text>
</comment>
<evidence type="ECO:0000256" key="13">
    <source>
        <dbReference type="SAM" id="MobiDB-lite"/>
    </source>
</evidence>
<name>M2Y0F0_GALSU</name>
<evidence type="ECO:0000313" key="16">
    <source>
        <dbReference type="Proteomes" id="UP000030680"/>
    </source>
</evidence>
<evidence type="ECO:0000256" key="7">
    <source>
        <dbReference type="ARBA" id="ARBA00022840"/>
    </source>
</evidence>
<keyword evidence="6" id="KW-0378">Hydrolase</keyword>
<dbReference type="FunFam" id="3.40.50.300:FF:000149">
    <property type="entry name" value="Nuclear valosin-containing protein-like"/>
    <property type="match status" value="1"/>
</dbReference>
<dbReference type="InterPro" id="IPR050168">
    <property type="entry name" value="AAA_ATPase_domain"/>
</dbReference>
<evidence type="ECO:0000259" key="14">
    <source>
        <dbReference type="SMART" id="SM00382"/>
    </source>
</evidence>
<dbReference type="InterPro" id="IPR003960">
    <property type="entry name" value="ATPase_AAA_CS"/>
</dbReference>
<feature type="region of interest" description="Disordered" evidence="13">
    <location>
        <begin position="196"/>
        <end position="220"/>
    </location>
</feature>
<comment type="subcellular location">
    <subcellularLocation>
        <location evidence="1">Membrane</location>
    </subcellularLocation>
</comment>
<dbReference type="Pfam" id="PF09262">
    <property type="entry name" value="PEX-1N"/>
    <property type="match status" value="1"/>
</dbReference>
<dbReference type="InterPro" id="IPR003959">
    <property type="entry name" value="ATPase_AAA_core"/>
</dbReference>
<dbReference type="InterPro" id="IPR015342">
    <property type="entry name" value="PEX1-N_C-lobe"/>
</dbReference>
<organism evidence="15 16">
    <name type="scientific">Galdieria sulphuraria</name>
    <name type="common">Red alga</name>
    <dbReference type="NCBI Taxonomy" id="130081"/>
    <lineage>
        <taxon>Eukaryota</taxon>
        <taxon>Rhodophyta</taxon>
        <taxon>Bangiophyceae</taxon>
        <taxon>Galdieriales</taxon>
        <taxon>Galdieriaceae</taxon>
        <taxon>Galdieria</taxon>
    </lineage>
</organism>
<dbReference type="GO" id="GO:0005829">
    <property type="term" value="C:cytosol"/>
    <property type="evidence" value="ECO:0007669"/>
    <property type="project" value="TreeGrafter"/>
</dbReference>
<evidence type="ECO:0000256" key="4">
    <source>
        <dbReference type="ARBA" id="ARBA00022593"/>
    </source>
</evidence>
<keyword evidence="3" id="KW-0813">Transport</keyword>
<keyword evidence="5" id="KW-0547">Nucleotide-binding</keyword>
<keyword evidence="9" id="KW-0472">Membrane</keyword>
<evidence type="ECO:0000256" key="5">
    <source>
        <dbReference type="ARBA" id="ARBA00022741"/>
    </source>
</evidence>
<gene>
    <name evidence="15" type="ORF">Gasu_31970</name>
</gene>
<feature type="region of interest" description="Disordered" evidence="13">
    <location>
        <begin position="386"/>
        <end position="407"/>
    </location>
</feature>
<dbReference type="GeneID" id="17088172"/>
<evidence type="ECO:0000256" key="10">
    <source>
        <dbReference type="ARBA" id="ARBA00032509"/>
    </source>
</evidence>
<dbReference type="KEGG" id="gsl:Gasu_31970"/>
<dbReference type="STRING" id="130081.M2Y0F0"/>
<reference evidence="16" key="1">
    <citation type="journal article" date="2013" name="Science">
        <title>Gene transfer from bacteria and archaea facilitated evolution of an extremophilic eukaryote.</title>
        <authorList>
            <person name="Schonknecht G."/>
            <person name="Chen W.H."/>
            <person name="Ternes C.M."/>
            <person name="Barbier G.G."/>
            <person name="Shrestha R.P."/>
            <person name="Stanke M."/>
            <person name="Brautigam A."/>
            <person name="Baker B.J."/>
            <person name="Banfield J.F."/>
            <person name="Garavito R.M."/>
            <person name="Carr K."/>
            <person name="Wilkerson C."/>
            <person name="Rensing S.A."/>
            <person name="Gagneul D."/>
            <person name="Dickenson N.E."/>
            <person name="Oesterhelt C."/>
            <person name="Lercher M.J."/>
            <person name="Weber A.P."/>
        </authorList>
    </citation>
    <scope>NUCLEOTIDE SEQUENCE [LARGE SCALE GENOMIC DNA]</scope>
    <source>
        <strain evidence="16">074W</strain>
    </source>
</reference>
<dbReference type="PANTHER" id="PTHR23077:SF12">
    <property type="entry name" value="PEROXISOMAL ATPASE PEX1"/>
    <property type="match status" value="1"/>
</dbReference>
<keyword evidence="7" id="KW-0067">ATP-binding</keyword>
<dbReference type="OrthoDB" id="2187at2759"/>
<evidence type="ECO:0000313" key="15">
    <source>
        <dbReference type="EMBL" id="EME29368.1"/>
    </source>
</evidence>
<dbReference type="RefSeq" id="XP_005705888.1">
    <property type="nucleotide sequence ID" value="XM_005705831.1"/>
</dbReference>
<dbReference type="PANTHER" id="PTHR23077">
    <property type="entry name" value="AAA-FAMILY ATPASE"/>
    <property type="match status" value="1"/>
</dbReference>
<protein>
    <recommendedName>
        <fullName evidence="11">Peroxisomal ATPase PEX1</fullName>
    </recommendedName>
    <alternativeName>
        <fullName evidence="10">Peroxin-1</fullName>
    </alternativeName>
</protein>
<evidence type="ECO:0000256" key="3">
    <source>
        <dbReference type="ARBA" id="ARBA00022448"/>
    </source>
</evidence>
<dbReference type="Gene3D" id="1.10.8.60">
    <property type="match status" value="1"/>
</dbReference>
<dbReference type="GO" id="GO:0016558">
    <property type="term" value="P:protein import into peroxisome matrix"/>
    <property type="evidence" value="ECO:0007669"/>
    <property type="project" value="TreeGrafter"/>
</dbReference>
<evidence type="ECO:0000256" key="12">
    <source>
        <dbReference type="ARBA" id="ARBA00048778"/>
    </source>
</evidence>
<dbReference type="GO" id="GO:0005524">
    <property type="term" value="F:ATP binding"/>
    <property type="evidence" value="ECO:0007669"/>
    <property type="project" value="UniProtKB-KW"/>
</dbReference>
<feature type="compositionally biased region" description="Basic and acidic residues" evidence="13">
    <location>
        <begin position="386"/>
        <end position="404"/>
    </location>
</feature>
<evidence type="ECO:0000256" key="8">
    <source>
        <dbReference type="ARBA" id="ARBA00022927"/>
    </source>
</evidence>
<dbReference type="InterPro" id="IPR041569">
    <property type="entry name" value="AAA_lid_3"/>
</dbReference>
<accession>M2Y0F0</accession>
<dbReference type="EMBL" id="KB454509">
    <property type="protein sequence ID" value="EME29368.1"/>
    <property type="molecule type" value="Genomic_DNA"/>
</dbReference>